<gene>
    <name evidence="14" type="ORF">KI688_001124</name>
</gene>
<protein>
    <submittedName>
        <fullName evidence="14">Uncharacterized protein</fullName>
    </submittedName>
</protein>
<keyword evidence="15" id="KW-1185">Reference proteome</keyword>
<dbReference type="OrthoDB" id="448448at2759"/>
<feature type="compositionally biased region" description="Low complexity" evidence="10">
    <location>
        <begin position="112"/>
        <end position="127"/>
    </location>
</feature>
<evidence type="ECO:0000256" key="3">
    <source>
        <dbReference type="ARBA" id="ARBA00022741"/>
    </source>
</evidence>
<dbReference type="PROSITE" id="PS50089">
    <property type="entry name" value="ZF_RING_2"/>
    <property type="match status" value="1"/>
</dbReference>
<dbReference type="SMART" id="SM00487">
    <property type="entry name" value="DEXDc"/>
    <property type="match status" value="1"/>
</dbReference>
<evidence type="ECO:0000256" key="6">
    <source>
        <dbReference type="ARBA" id="ARBA00022806"/>
    </source>
</evidence>
<evidence type="ECO:0000256" key="1">
    <source>
        <dbReference type="ARBA" id="ARBA00007025"/>
    </source>
</evidence>
<dbReference type="InterPro" id="IPR013083">
    <property type="entry name" value="Znf_RING/FYVE/PHD"/>
</dbReference>
<evidence type="ECO:0000259" key="11">
    <source>
        <dbReference type="PROSITE" id="PS50089"/>
    </source>
</evidence>
<name>A0A9P8C081_9FUNG</name>
<feature type="domain" description="Helicase ATP-binding" evidence="12">
    <location>
        <begin position="592"/>
        <end position="831"/>
    </location>
</feature>
<evidence type="ECO:0000256" key="9">
    <source>
        <dbReference type="PROSITE-ProRule" id="PRU00175"/>
    </source>
</evidence>
<dbReference type="GO" id="GO:0005524">
    <property type="term" value="F:ATP binding"/>
    <property type="evidence" value="ECO:0007669"/>
    <property type="project" value="UniProtKB-KW"/>
</dbReference>
<evidence type="ECO:0000256" key="10">
    <source>
        <dbReference type="SAM" id="MobiDB-lite"/>
    </source>
</evidence>
<dbReference type="Proteomes" id="UP000707451">
    <property type="component" value="Unassembled WGS sequence"/>
</dbReference>
<dbReference type="EMBL" id="JAHRHY010000001">
    <property type="protein sequence ID" value="KAG9073332.1"/>
    <property type="molecule type" value="Genomic_DNA"/>
</dbReference>
<dbReference type="InterPro" id="IPR038718">
    <property type="entry name" value="SNF2-like_sf"/>
</dbReference>
<evidence type="ECO:0000259" key="13">
    <source>
        <dbReference type="PROSITE" id="PS51194"/>
    </source>
</evidence>
<dbReference type="InterPro" id="IPR014001">
    <property type="entry name" value="Helicase_ATP-bd"/>
</dbReference>
<evidence type="ECO:0000256" key="4">
    <source>
        <dbReference type="ARBA" id="ARBA00022771"/>
    </source>
</evidence>
<evidence type="ECO:0000256" key="2">
    <source>
        <dbReference type="ARBA" id="ARBA00022723"/>
    </source>
</evidence>
<keyword evidence="4 9" id="KW-0863">Zinc-finger</keyword>
<dbReference type="Gene3D" id="3.30.40.10">
    <property type="entry name" value="Zinc/RING finger domain, C3HC4 (zinc finger)"/>
    <property type="match status" value="1"/>
</dbReference>
<feature type="compositionally biased region" description="Basic and acidic residues" evidence="10">
    <location>
        <begin position="129"/>
        <end position="149"/>
    </location>
</feature>
<dbReference type="PROSITE" id="PS00518">
    <property type="entry name" value="ZF_RING_1"/>
    <property type="match status" value="1"/>
</dbReference>
<keyword evidence="2" id="KW-0479">Metal-binding</keyword>
<organism evidence="14 15">
    <name type="scientific">Linnemannia hyalina</name>
    <dbReference type="NCBI Taxonomy" id="64524"/>
    <lineage>
        <taxon>Eukaryota</taxon>
        <taxon>Fungi</taxon>
        <taxon>Fungi incertae sedis</taxon>
        <taxon>Mucoromycota</taxon>
        <taxon>Mortierellomycotina</taxon>
        <taxon>Mortierellomycetes</taxon>
        <taxon>Mortierellales</taxon>
        <taxon>Mortierellaceae</taxon>
        <taxon>Linnemannia</taxon>
    </lineage>
</organism>
<comment type="caution">
    <text evidence="14">The sequence shown here is derived from an EMBL/GenBank/DDBJ whole genome shotgun (WGS) entry which is preliminary data.</text>
</comment>
<proteinExistence type="inferred from homology"/>
<dbReference type="InterPro" id="IPR001650">
    <property type="entry name" value="Helicase_C-like"/>
</dbReference>
<dbReference type="InterPro" id="IPR001841">
    <property type="entry name" value="Znf_RING"/>
</dbReference>
<feature type="domain" description="RING-type" evidence="11">
    <location>
        <begin position="980"/>
        <end position="1038"/>
    </location>
</feature>
<dbReference type="InterPro" id="IPR000330">
    <property type="entry name" value="SNF2_N"/>
</dbReference>
<feature type="compositionally biased region" description="Polar residues" evidence="10">
    <location>
        <begin position="100"/>
        <end position="111"/>
    </location>
</feature>
<evidence type="ECO:0000256" key="7">
    <source>
        <dbReference type="ARBA" id="ARBA00022833"/>
    </source>
</evidence>
<evidence type="ECO:0000313" key="14">
    <source>
        <dbReference type="EMBL" id="KAG9073332.1"/>
    </source>
</evidence>
<dbReference type="InterPro" id="IPR017907">
    <property type="entry name" value="Znf_RING_CS"/>
</dbReference>
<dbReference type="GO" id="GO:0016787">
    <property type="term" value="F:hydrolase activity"/>
    <property type="evidence" value="ECO:0007669"/>
    <property type="project" value="UniProtKB-KW"/>
</dbReference>
<dbReference type="GO" id="GO:0008094">
    <property type="term" value="F:ATP-dependent activity, acting on DNA"/>
    <property type="evidence" value="ECO:0007669"/>
    <property type="project" value="TreeGrafter"/>
</dbReference>
<dbReference type="SUPFAM" id="SSF57850">
    <property type="entry name" value="RING/U-box"/>
    <property type="match status" value="1"/>
</dbReference>
<dbReference type="Gene3D" id="3.40.50.300">
    <property type="entry name" value="P-loop containing nucleotide triphosphate hydrolases"/>
    <property type="match status" value="1"/>
</dbReference>
<dbReference type="GO" id="GO:0005634">
    <property type="term" value="C:nucleus"/>
    <property type="evidence" value="ECO:0007669"/>
    <property type="project" value="TreeGrafter"/>
</dbReference>
<dbReference type="SMART" id="SM00490">
    <property type="entry name" value="HELICc"/>
    <property type="match status" value="1"/>
</dbReference>
<evidence type="ECO:0000256" key="5">
    <source>
        <dbReference type="ARBA" id="ARBA00022801"/>
    </source>
</evidence>
<keyword evidence="6" id="KW-0347">Helicase</keyword>
<evidence type="ECO:0000313" key="15">
    <source>
        <dbReference type="Proteomes" id="UP000707451"/>
    </source>
</evidence>
<dbReference type="PROSITE" id="PS51194">
    <property type="entry name" value="HELICASE_CTER"/>
    <property type="match status" value="1"/>
</dbReference>
<dbReference type="InterPro" id="IPR049730">
    <property type="entry name" value="SNF2/RAD54-like_C"/>
</dbReference>
<comment type="similarity">
    <text evidence="1">Belongs to the SNF2/RAD54 helicase family.</text>
</comment>
<dbReference type="GO" id="GO:0006281">
    <property type="term" value="P:DNA repair"/>
    <property type="evidence" value="ECO:0007669"/>
    <property type="project" value="TreeGrafter"/>
</dbReference>
<keyword evidence="8" id="KW-0067">ATP-binding</keyword>
<feature type="domain" description="Helicase C-terminal" evidence="13">
    <location>
        <begin position="1088"/>
        <end position="1253"/>
    </location>
</feature>
<evidence type="ECO:0000259" key="12">
    <source>
        <dbReference type="PROSITE" id="PS51192"/>
    </source>
</evidence>
<accession>A0A9P8C081</accession>
<dbReference type="GO" id="GO:0008270">
    <property type="term" value="F:zinc ion binding"/>
    <property type="evidence" value="ECO:0007669"/>
    <property type="project" value="UniProtKB-KW"/>
</dbReference>
<dbReference type="SUPFAM" id="SSF52540">
    <property type="entry name" value="P-loop containing nucleoside triphosphate hydrolases"/>
    <property type="match status" value="2"/>
</dbReference>
<dbReference type="InterPro" id="IPR050628">
    <property type="entry name" value="SNF2_RAD54_helicase_TF"/>
</dbReference>
<dbReference type="PROSITE" id="PS51192">
    <property type="entry name" value="HELICASE_ATP_BIND_1"/>
    <property type="match status" value="1"/>
</dbReference>
<dbReference type="PANTHER" id="PTHR45626:SF52">
    <property type="entry name" value="SINGLE-STRANDED DNA-DEPENDENT ATPASE (EUROFUNG)"/>
    <property type="match status" value="1"/>
</dbReference>
<dbReference type="CDD" id="cd18008">
    <property type="entry name" value="DEXDc_SHPRH-like"/>
    <property type="match status" value="1"/>
</dbReference>
<keyword evidence="3" id="KW-0547">Nucleotide-binding</keyword>
<reference evidence="14" key="1">
    <citation type="submission" date="2021-06" db="EMBL/GenBank/DDBJ databases">
        <title>Genome Sequence of Mortierella hyaline Strain SCG-10, a Cold-Adapted, Nitrate-Reducing Fungus Isolated from Soil in Minnesota, USA.</title>
        <authorList>
            <person name="Aldossari N."/>
        </authorList>
    </citation>
    <scope>NUCLEOTIDE SEQUENCE</scope>
    <source>
        <strain evidence="14">SCG-10</strain>
    </source>
</reference>
<dbReference type="InterPro" id="IPR027417">
    <property type="entry name" value="P-loop_NTPase"/>
</dbReference>
<sequence>MSGNGQQHRGGLHPTNGSPQVTDPLSFASRFFQQIGDTDLSPDDDDSKSEDDDDDSDESDQDDDSSQTSDRQPRRSSNGRQGPTLPTFSPRHPQGLGQKELSTTQQNQHNRATVAVTTNATNATTTTKHPKDHDETQQQRQEGHDAKRTKLEAVANLINSGILGRRDLPATTSTTAPAKESKPFLNQSDLTQFNFSKAGDDTNAVHIQSTLQYLQQQQRHKQQLQQQQQSTAISRLTPQQLIQLHQQQQQQQQLRLQNTPVIKTEIGPKQPYSVCSSIASSTPSPTASKENVGGAVIDLTEEEATMISDDDDVVIDESKTTAIANRNLCFGMIQSLVVTLYPRHLEYIEGKSDRVIIKRATTANKASLAVEHEGGLYGYIVSELAETLVPLVDANMIWWEASVPRQRKHNNVSAPINIVLYGKPRFQMTVAKALYGKVKLDDPFAYDHRTSYSNPLAPVPGEQLSLYDKFRGVSAPSSYYNAGAGLGYTGYTSYAGYSGSSVRSAEEIKNQIDGVFKGLRSATDLPEVEPASTMATKMYRHQKQALYFLLEREKQEDYSDNEKNKLTSLWRVRQQLHRHPTYLNVVTSQETTLKPTSMLGGILADDMGLGKTITVISLIMATLDRKMHLPEPSIQSNPVPQSAAPDFLSSGDLVTEYDTPPSPTIRPMLTVAPKKPLHRKRLTNLRTKSHATLIICPLSTVQNWEEQFEVHVKKDALQVYVYHGGQRVSDPAYLAKHDVVITTYNLLGTEYSKECKGKDNETSASKTPSVLQHIDWFRVVLDEAHIIKEVNTVQSKAACALVAERRWCLTGTPIQNKLDDLFALVKFLGMQPFQEKAHWAHYISKPIKAANPIGVQRLQTLMKVITLRRTKTQMVDGKPLLDLPPRTDHMRTLDLSLNERQMYQRMESSAKQTVSMIVQENKVMKNYAHILQAILKLRQICAHYALVKNMNDDLDMSGEFNLAKAAVIYSLLQDSGNDQCNSCFHPSTITPIVTRCEHVFCPECVKKLNPISYMLIQKGNANVSVASGLKSDFCCPQCATLLRPIDLIQIQDDADDKVETIGGGHIHSRTDENGMFIHSTKVKALMEDLVQAGEISRRTGQPMIKSVVFSQWTSMLDLIEDGLRENKIVFTRLDGTMQRNDRTAAMIRFKEKANCSVILISLKAGGVGLNLTSAQRVYLMDPHWNPSVESQAIDRIHRLGQTKPVDVVRFIIKESIEENILELQKRKAELSEMTFAEKLSKQEVLKRRLEDLKYLFQGSSEVMKKRNGVSALAITSSSNHNSAASSPAPP</sequence>
<dbReference type="GO" id="GO:0004386">
    <property type="term" value="F:helicase activity"/>
    <property type="evidence" value="ECO:0007669"/>
    <property type="project" value="UniProtKB-KW"/>
</dbReference>
<dbReference type="CDD" id="cd18793">
    <property type="entry name" value="SF2_C_SNF"/>
    <property type="match status" value="1"/>
</dbReference>
<keyword evidence="5" id="KW-0378">Hydrolase</keyword>
<feature type="compositionally biased region" description="Polar residues" evidence="10">
    <location>
        <begin position="78"/>
        <end position="87"/>
    </location>
</feature>
<dbReference type="PANTHER" id="PTHR45626">
    <property type="entry name" value="TRANSCRIPTION TERMINATION FACTOR 2-RELATED"/>
    <property type="match status" value="1"/>
</dbReference>
<dbReference type="Pfam" id="PF00271">
    <property type="entry name" value="Helicase_C"/>
    <property type="match status" value="1"/>
</dbReference>
<keyword evidence="7" id="KW-0862">Zinc</keyword>
<dbReference type="Pfam" id="PF00176">
    <property type="entry name" value="SNF2-rel_dom"/>
    <property type="match status" value="1"/>
</dbReference>
<dbReference type="Gene3D" id="3.40.50.10810">
    <property type="entry name" value="Tandem AAA-ATPase domain"/>
    <property type="match status" value="2"/>
</dbReference>
<evidence type="ECO:0000256" key="8">
    <source>
        <dbReference type="ARBA" id="ARBA00022840"/>
    </source>
</evidence>
<feature type="region of interest" description="Disordered" evidence="10">
    <location>
        <begin position="1"/>
        <end position="149"/>
    </location>
</feature>
<feature type="compositionally biased region" description="Acidic residues" evidence="10">
    <location>
        <begin position="40"/>
        <end position="65"/>
    </location>
</feature>